<feature type="transmembrane region" description="Helical" evidence="8">
    <location>
        <begin position="287"/>
        <end position="320"/>
    </location>
</feature>
<sequence length="639" mass="75022">MNRREPSFINNLLFRDYRFIFLVWIITSIVCGVLKYTRGSYNNFSIFKNLFWHAIHQLPLYEHYPKEYSDVTHYGVFFSSVIFPFALVPDIIGVILWVTLSTWFLFYAIKRLPLSRNEHLFVYLFCVMELFNSLASQQFNVGIAAILIFSFFLIEHKTDFWAAFFIMLGTFTKLYGIMGLAFIPFSRNKKRFLSSCLFWSVIMFFFPMLYTSPDYVLTQYHSWIIDLIEKNSLNQFAYYQNISLLGMVRKISGCSTYSDLWLIIPGIILFCLPFLRVKQYRSQSFKLMILASTLLFVVLFSTASESGTYIIAMIGIALWYVKTPSQTTSLNLTLLIFAFFLTGLSSSDLFPVEVRKTFIFPFALKALPCFIIWIKITYELCFLNFCLKEGIPRAEEDRMLVPNDNNEIDIVLPCYNPPTNWQETMHENIKQVFKYFPDKVFHIIVVNDGSSINMDEAEIEKFRTIMPKVQLISYTEHRGKGYAVRKGAEYACSSLMIYIDWDFPYDKESMRAVFEKLEEGYDIVVATRTNSYYPNIDLNTIRTYISVLTRILNWIVLGIRYSDVRRGFKGMNRKGKDLLLKTQINHFLFDTEFVYLASRKRYMHICSTRAKLRESVDFTFMDITAFGREIINFIRIAVK</sequence>
<feature type="domain" description="Glycosyltransferase 2-like" evidence="9">
    <location>
        <begin position="410"/>
        <end position="573"/>
    </location>
</feature>
<dbReference type="SUPFAM" id="SSF53448">
    <property type="entry name" value="Nucleotide-diphospho-sugar transferases"/>
    <property type="match status" value="1"/>
</dbReference>
<dbReference type="PANTHER" id="PTHR10859:SF91">
    <property type="entry name" value="DOLICHYL-PHOSPHATE BETA-GLUCOSYLTRANSFERASE"/>
    <property type="match status" value="1"/>
</dbReference>
<dbReference type="GO" id="GO:0006487">
    <property type="term" value="P:protein N-linked glycosylation"/>
    <property type="evidence" value="ECO:0007669"/>
    <property type="project" value="TreeGrafter"/>
</dbReference>
<organism evidence="10 11">
    <name type="scientific">Bacteroides luti</name>
    <dbReference type="NCBI Taxonomy" id="1297750"/>
    <lineage>
        <taxon>Bacteria</taxon>
        <taxon>Pseudomonadati</taxon>
        <taxon>Bacteroidota</taxon>
        <taxon>Bacteroidia</taxon>
        <taxon>Bacteroidales</taxon>
        <taxon>Bacteroidaceae</taxon>
        <taxon>Bacteroides</taxon>
    </lineage>
</organism>
<feature type="transmembrane region" description="Helical" evidence="8">
    <location>
        <begin position="192"/>
        <end position="210"/>
    </location>
</feature>
<feature type="transmembrane region" description="Helical" evidence="8">
    <location>
        <begin position="20"/>
        <end position="37"/>
    </location>
</feature>
<evidence type="ECO:0000259" key="9">
    <source>
        <dbReference type="Pfam" id="PF00535"/>
    </source>
</evidence>
<evidence type="ECO:0000256" key="4">
    <source>
        <dbReference type="ARBA" id="ARBA00022692"/>
    </source>
</evidence>
<evidence type="ECO:0000256" key="8">
    <source>
        <dbReference type="SAM" id="Phobius"/>
    </source>
</evidence>
<evidence type="ECO:0000313" key="11">
    <source>
        <dbReference type="Proteomes" id="UP000184509"/>
    </source>
</evidence>
<dbReference type="RefSeq" id="WP_073402893.1">
    <property type="nucleotide sequence ID" value="NZ_FQTV01000013.1"/>
</dbReference>
<dbReference type="InterPro" id="IPR029044">
    <property type="entry name" value="Nucleotide-diphossugar_trans"/>
</dbReference>
<comment type="subcellular location">
    <subcellularLocation>
        <location evidence="1">Cell membrane</location>
        <topology evidence="1">Multi-pass membrane protein</topology>
    </subcellularLocation>
</comment>
<dbReference type="CDD" id="cd04179">
    <property type="entry name" value="DPM_DPG-synthase_like"/>
    <property type="match status" value="1"/>
</dbReference>
<reference evidence="10 11" key="1">
    <citation type="submission" date="2016-11" db="EMBL/GenBank/DDBJ databases">
        <authorList>
            <person name="Jaros S."/>
            <person name="Januszkiewicz K."/>
            <person name="Wedrychowicz H."/>
        </authorList>
    </citation>
    <scope>NUCLEOTIDE SEQUENCE [LARGE SCALE GENOMIC DNA]</scope>
    <source>
        <strain evidence="10 11">DSM 26991</strain>
    </source>
</reference>
<keyword evidence="4 8" id="KW-0812">Transmembrane</keyword>
<feature type="transmembrane region" description="Helical" evidence="8">
    <location>
        <begin position="160"/>
        <end position="185"/>
    </location>
</feature>
<feature type="transmembrane region" description="Helical" evidence="8">
    <location>
        <begin position="332"/>
        <end position="351"/>
    </location>
</feature>
<dbReference type="PANTHER" id="PTHR10859">
    <property type="entry name" value="GLYCOSYL TRANSFERASE"/>
    <property type="match status" value="1"/>
</dbReference>
<evidence type="ECO:0000256" key="7">
    <source>
        <dbReference type="ARBA" id="ARBA00024033"/>
    </source>
</evidence>
<dbReference type="EMBL" id="FQTV01000013">
    <property type="protein sequence ID" value="SHF77568.1"/>
    <property type="molecule type" value="Genomic_DNA"/>
</dbReference>
<dbReference type="OrthoDB" id="1070018at2"/>
<evidence type="ECO:0000256" key="5">
    <source>
        <dbReference type="ARBA" id="ARBA00022989"/>
    </source>
</evidence>
<dbReference type="InterPro" id="IPR018584">
    <property type="entry name" value="GT87"/>
</dbReference>
<gene>
    <name evidence="10" type="ORF">SAMN05444405_11399</name>
</gene>
<feature type="transmembrane region" description="Helical" evidence="8">
    <location>
        <begin position="81"/>
        <end position="109"/>
    </location>
</feature>
<dbReference type="Proteomes" id="UP000184509">
    <property type="component" value="Unassembled WGS sequence"/>
</dbReference>
<keyword evidence="6 8" id="KW-0472">Membrane</keyword>
<feature type="transmembrane region" description="Helical" evidence="8">
    <location>
        <begin position="257"/>
        <end position="275"/>
    </location>
</feature>
<dbReference type="InterPro" id="IPR001173">
    <property type="entry name" value="Glyco_trans_2-like"/>
</dbReference>
<comment type="similarity">
    <text evidence="7">Belongs to the glycosyltransferase 87 family.</text>
</comment>
<proteinExistence type="inferred from homology"/>
<accession>A0A1M5EEC1</accession>
<dbReference type="Pfam" id="PF09594">
    <property type="entry name" value="GT87"/>
    <property type="match status" value="1"/>
</dbReference>
<dbReference type="STRING" id="1297750.SAMN05444405_11399"/>
<evidence type="ECO:0000256" key="3">
    <source>
        <dbReference type="ARBA" id="ARBA00022679"/>
    </source>
</evidence>
<dbReference type="AlphaFoldDB" id="A0A1M5EEC1"/>
<dbReference type="GO" id="GO:0016758">
    <property type="term" value="F:hexosyltransferase activity"/>
    <property type="evidence" value="ECO:0007669"/>
    <property type="project" value="InterPro"/>
</dbReference>
<dbReference type="Pfam" id="PF00535">
    <property type="entry name" value="Glycos_transf_2"/>
    <property type="match status" value="1"/>
</dbReference>
<feature type="transmembrane region" description="Helical" evidence="8">
    <location>
        <begin position="121"/>
        <end position="154"/>
    </location>
</feature>
<evidence type="ECO:0000313" key="10">
    <source>
        <dbReference type="EMBL" id="SHF77568.1"/>
    </source>
</evidence>
<keyword evidence="5 8" id="KW-1133">Transmembrane helix</keyword>
<feature type="transmembrane region" description="Helical" evidence="8">
    <location>
        <begin position="358"/>
        <end position="378"/>
    </location>
</feature>
<evidence type="ECO:0000256" key="2">
    <source>
        <dbReference type="ARBA" id="ARBA00022475"/>
    </source>
</evidence>
<dbReference type="GO" id="GO:0005886">
    <property type="term" value="C:plasma membrane"/>
    <property type="evidence" value="ECO:0007669"/>
    <property type="project" value="UniProtKB-SubCell"/>
</dbReference>
<evidence type="ECO:0000256" key="1">
    <source>
        <dbReference type="ARBA" id="ARBA00004651"/>
    </source>
</evidence>
<evidence type="ECO:0000256" key="6">
    <source>
        <dbReference type="ARBA" id="ARBA00023136"/>
    </source>
</evidence>
<keyword evidence="11" id="KW-1185">Reference proteome</keyword>
<name>A0A1M5EEC1_9BACE</name>
<dbReference type="Gene3D" id="3.90.550.10">
    <property type="entry name" value="Spore Coat Polysaccharide Biosynthesis Protein SpsA, Chain A"/>
    <property type="match status" value="1"/>
</dbReference>
<keyword evidence="2" id="KW-1003">Cell membrane</keyword>
<protein>
    <submittedName>
        <fullName evidence="10">Glycosyltransferase involved in cell wall bisynthesis</fullName>
    </submittedName>
</protein>
<keyword evidence="3 10" id="KW-0808">Transferase</keyword>